<evidence type="ECO:0008006" key="3">
    <source>
        <dbReference type="Google" id="ProtNLM"/>
    </source>
</evidence>
<comment type="caution">
    <text evidence="1">The sequence shown here is derived from an EMBL/GenBank/DDBJ whole genome shotgun (WGS) entry which is preliminary data.</text>
</comment>
<dbReference type="EMBL" id="CAKOGP040001758">
    <property type="protein sequence ID" value="CAJ1949368.1"/>
    <property type="molecule type" value="Genomic_DNA"/>
</dbReference>
<protein>
    <recommendedName>
        <fullName evidence="3">B30.2/SPRY domain-containing protein</fullName>
    </recommendedName>
</protein>
<evidence type="ECO:0000313" key="1">
    <source>
        <dbReference type="EMBL" id="CAJ1949368.1"/>
    </source>
</evidence>
<proteinExistence type="predicted"/>
<dbReference type="SUPFAM" id="SSF49899">
    <property type="entry name" value="Concanavalin A-like lectins/glucanases"/>
    <property type="match status" value="1"/>
</dbReference>
<evidence type="ECO:0000313" key="2">
    <source>
        <dbReference type="Proteomes" id="UP001295423"/>
    </source>
</evidence>
<dbReference type="AlphaFoldDB" id="A0AAD2PUG9"/>
<organism evidence="1 2">
    <name type="scientific">Cylindrotheca closterium</name>
    <dbReference type="NCBI Taxonomy" id="2856"/>
    <lineage>
        <taxon>Eukaryota</taxon>
        <taxon>Sar</taxon>
        <taxon>Stramenopiles</taxon>
        <taxon>Ochrophyta</taxon>
        <taxon>Bacillariophyta</taxon>
        <taxon>Bacillariophyceae</taxon>
        <taxon>Bacillariophycidae</taxon>
        <taxon>Bacillariales</taxon>
        <taxon>Bacillariaceae</taxon>
        <taxon>Cylindrotheca</taxon>
    </lineage>
</organism>
<accession>A0AAD2PUG9</accession>
<dbReference type="Proteomes" id="UP001295423">
    <property type="component" value="Unassembled WGS sequence"/>
</dbReference>
<reference evidence="1" key="1">
    <citation type="submission" date="2023-08" db="EMBL/GenBank/DDBJ databases">
        <authorList>
            <person name="Audoor S."/>
            <person name="Bilcke G."/>
        </authorList>
    </citation>
    <scope>NUCLEOTIDE SEQUENCE</scope>
</reference>
<dbReference type="InterPro" id="IPR043136">
    <property type="entry name" value="B30.2/SPRY_sf"/>
</dbReference>
<keyword evidence="2" id="KW-1185">Reference proteome</keyword>
<dbReference type="Gene3D" id="2.60.120.920">
    <property type="match status" value="1"/>
</dbReference>
<name>A0AAD2PUG9_9STRA</name>
<dbReference type="InterPro" id="IPR013320">
    <property type="entry name" value="ConA-like_dom_sf"/>
</dbReference>
<gene>
    <name evidence="1" type="ORF">CYCCA115_LOCUS12059</name>
</gene>
<sequence>MSVLAGQWKSDGSDDPSFGDKQMTFSLDVSEETQTLAMKTTKTRPSNFLYELDPPANSFFLEVLVDEKTKGSSLSVGVAKLSNLKVGYGTKGMLYNGNLTNGMAALKTSFGPFLKAGDRVIVEYVLSGDFIEVTYYLDGECLGTGFRVPKENEAFHPVLSMTGEVTVTATVTAEIPPHIIKGYTDPNFMRKTYNIVQAKDESGTTIIPTEGGDGREIKLTVNPTKDDKVTLTVVVCNILSIGKNFDTTENGISMSSVEGSDVVSSTRSKPIPPYDVVEKAIRQSMATGWAAINFSADGKAMTILDANGESVATGERIVGERGQPALASY</sequence>